<feature type="binding site" evidence="8">
    <location>
        <begin position="18"/>
        <end position="23"/>
    </location>
    <ligand>
        <name>ATP</name>
        <dbReference type="ChEBI" id="CHEBI:30616"/>
    </ligand>
</feature>
<dbReference type="EMBL" id="JABAIV010000003">
    <property type="protein sequence ID" value="NNG23345.1"/>
    <property type="molecule type" value="Genomic_DNA"/>
</dbReference>
<evidence type="ECO:0000256" key="8">
    <source>
        <dbReference type="HAMAP-Rule" id="MF_01161"/>
    </source>
</evidence>
<evidence type="ECO:0000256" key="2">
    <source>
        <dbReference type="ARBA" id="ARBA00022490"/>
    </source>
</evidence>
<evidence type="ECO:0000313" key="10">
    <source>
        <dbReference type="EMBL" id="NNG23345.1"/>
    </source>
</evidence>
<keyword evidence="11" id="KW-1185">Reference proteome</keyword>
<dbReference type="HAMAP" id="MF_01161">
    <property type="entry name" value="tRNA_Ile_lys_synt"/>
    <property type="match status" value="1"/>
</dbReference>
<dbReference type="SUPFAM" id="SSF56037">
    <property type="entry name" value="PheT/TilS domain"/>
    <property type="match status" value="1"/>
</dbReference>
<dbReference type="Proteomes" id="UP000533905">
    <property type="component" value="Unassembled WGS sequence"/>
</dbReference>
<evidence type="ECO:0000256" key="3">
    <source>
        <dbReference type="ARBA" id="ARBA00022598"/>
    </source>
</evidence>
<dbReference type="InterPro" id="IPR014729">
    <property type="entry name" value="Rossmann-like_a/b/a_fold"/>
</dbReference>
<dbReference type="Pfam" id="PF09179">
    <property type="entry name" value="TilS"/>
    <property type="match status" value="1"/>
</dbReference>
<comment type="domain">
    <text evidence="8">The N-terminal region contains the highly conserved SGGXDS motif, predicted to be a P-loop motif involved in ATP binding.</text>
</comment>
<evidence type="ECO:0000259" key="9">
    <source>
        <dbReference type="SMART" id="SM00977"/>
    </source>
</evidence>
<feature type="domain" description="Lysidine-tRNA(Ile) synthetase C-terminal" evidence="9">
    <location>
        <begin position="375"/>
        <end position="448"/>
    </location>
</feature>
<comment type="function">
    <text evidence="8">Ligates lysine onto the cytidine present at position 34 of the AUA codon-specific tRNA(Ile) that contains the anticodon CAU, in an ATP-dependent manner. Cytidine is converted to lysidine, thus changing the amino acid specificity of the tRNA from methionine to isoleucine.</text>
</comment>
<accession>A0A7Y2JYK3</accession>
<dbReference type="AlphaFoldDB" id="A0A7Y2JYK3"/>
<dbReference type="InterPro" id="IPR015262">
    <property type="entry name" value="tRNA_Ile_lys_synt_subst-bd"/>
</dbReference>
<comment type="similarity">
    <text evidence="8">Belongs to the tRNA(Ile)-lysidine synthase family.</text>
</comment>
<evidence type="ECO:0000256" key="6">
    <source>
        <dbReference type="ARBA" id="ARBA00022840"/>
    </source>
</evidence>
<keyword evidence="3 8" id="KW-0436">Ligase</keyword>
<evidence type="ECO:0000256" key="1">
    <source>
        <dbReference type="ARBA" id="ARBA00004496"/>
    </source>
</evidence>
<keyword evidence="6 8" id="KW-0067">ATP-binding</keyword>
<protein>
    <recommendedName>
        <fullName evidence="8">tRNA(Ile)-lysidine synthase</fullName>
        <ecNumber evidence="8">6.3.4.19</ecNumber>
    </recommendedName>
    <alternativeName>
        <fullName evidence="8">tRNA(Ile)-2-lysyl-cytidine synthase</fullName>
    </alternativeName>
    <alternativeName>
        <fullName evidence="8">tRNA(Ile)-lysidine synthetase</fullName>
    </alternativeName>
</protein>
<dbReference type="EC" id="6.3.4.19" evidence="8"/>
<keyword evidence="4 8" id="KW-0819">tRNA processing</keyword>
<comment type="subcellular location">
    <subcellularLocation>
        <location evidence="1 8">Cytoplasm</location>
    </subcellularLocation>
</comment>
<dbReference type="CDD" id="cd01992">
    <property type="entry name" value="TilS_N"/>
    <property type="match status" value="1"/>
</dbReference>
<dbReference type="NCBIfam" id="TIGR02433">
    <property type="entry name" value="lysidine_TilS_C"/>
    <property type="match status" value="1"/>
</dbReference>
<dbReference type="Pfam" id="PF11734">
    <property type="entry name" value="TilS_C"/>
    <property type="match status" value="1"/>
</dbReference>
<dbReference type="SMART" id="SM00977">
    <property type="entry name" value="TilS_C"/>
    <property type="match status" value="1"/>
</dbReference>
<dbReference type="RefSeq" id="WP_171084827.1">
    <property type="nucleotide sequence ID" value="NZ_JABAIV010000003.1"/>
</dbReference>
<evidence type="ECO:0000256" key="5">
    <source>
        <dbReference type="ARBA" id="ARBA00022741"/>
    </source>
</evidence>
<evidence type="ECO:0000256" key="7">
    <source>
        <dbReference type="ARBA" id="ARBA00048539"/>
    </source>
</evidence>
<dbReference type="GO" id="GO:0032267">
    <property type="term" value="F:tRNA(Ile)-lysidine synthase activity"/>
    <property type="evidence" value="ECO:0007669"/>
    <property type="project" value="UniProtKB-EC"/>
</dbReference>
<dbReference type="InterPro" id="IPR012795">
    <property type="entry name" value="tRNA_Ile_lys_synt_N"/>
</dbReference>
<dbReference type="GO" id="GO:0006400">
    <property type="term" value="P:tRNA modification"/>
    <property type="evidence" value="ECO:0007669"/>
    <property type="project" value="UniProtKB-UniRule"/>
</dbReference>
<sequence>MAGLRTASSPTPIAIACSGGLDSMALLRLAHDWAAGQGIALHVFHVHHGLSPNADAWLAHCEQACATLGIAFDHRRVDVVKGKDGTEAAARKLRYRALGEMCVTHGVPLLLTAHHLDDQAETVLLQLLRGSGPAGLSGMDTSNHAPELLDDPDLVMARPLLPLSRAELEAYAQLENLAWVEDESNSDPRYARNALRHSVMPALGAAFPGFQQRLARGAAHVQSAQRMLDELAAQDLAACLDGDTVDLARLQLLSRDRVDNLLRHLFALRGLAMPSTAWLAEMVSQLFSAREDAQLKVTHPACHIRRHRGKLHITPRLPDLAGMRDPDDEGVIEKFGETFVWRGEPSLAFPAYGGVLHFEQAAEGIDPAWLRAQTLTIDFRKGGERLKLAANRPTRGLKAHYQSLGVPAWERERAPVVSAGRELLFATGIGMDCHHITAGRGGHIVLRWVAGAE</sequence>
<dbReference type="Gene3D" id="1.20.59.20">
    <property type="match status" value="1"/>
</dbReference>
<gene>
    <name evidence="8 10" type="primary">tilS</name>
    <name evidence="10" type="ORF">HGB41_10090</name>
</gene>
<dbReference type="Pfam" id="PF01171">
    <property type="entry name" value="ATP_bind_3"/>
    <property type="match status" value="1"/>
</dbReference>
<dbReference type="PANTHER" id="PTHR43033:SF1">
    <property type="entry name" value="TRNA(ILE)-LYSIDINE SYNTHASE-RELATED"/>
    <property type="match status" value="1"/>
</dbReference>
<dbReference type="SUPFAM" id="SSF82829">
    <property type="entry name" value="MesJ substrate recognition domain-like"/>
    <property type="match status" value="1"/>
</dbReference>
<dbReference type="PANTHER" id="PTHR43033">
    <property type="entry name" value="TRNA(ILE)-LYSIDINE SYNTHASE-RELATED"/>
    <property type="match status" value="1"/>
</dbReference>
<keyword evidence="5 8" id="KW-0547">Nucleotide-binding</keyword>
<dbReference type="Gene3D" id="3.40.50.620">
    <property type="entry name" value="HUPs"/>
    <property type="match status" value="1"/>
</dbReference>
<dbReference type="GO" id="GO:0005737">
    <property type="term" value="C:cytoplasm"/>
    <property type="evidence" value="ECO:0007669"/>
    <property type="project" value="UniProtKB-SubCell"/>
</dbReference>
<comment type="catalytic activity">
    <reaction evidence="7 8">
        <text>cytidine(34) in tRNA(Ile2) + L-lysine + ATP = lysidine(34) in tRNA(Ile2) + AMP + diphosphate + H(+)</text>
        <dbReference type="Rhea" id="RHEA:43744"/>
        <dbReference type="Rhea" id="RHEA-COMP:10625"/>
        <dbReference type="Rhea" id="RHEA-COMP:10670"/>
        <dbReference type="ChEBI" id="CHEBI:15378"/>
        <dbReference type="ChEBI" id="CHEBI:30616"/>
        <dbReference type="ChEBI" id="CHEBI:32551"/>
        <dbReference type="ChEBI" id="CHEBI:33019"/>
        <dbReference type="ChEBI" id="CHEBI:82748"/>
        <dbReference type="ChEBI" id="CHEBI:83665"/>
        <dbReference type="ChEBI" id="CHEBI:456215"/>
        <dbReference type="EC" id="6.3.4.19"/>
    </reaction>
</comment>
<evidence type="ECO:0000313" key="11">
    <source>
        <dbReference type="Proteomes" id="UP000533905"/>
    </source>
</evidence>
<reference evidence="10 11" key="1">
    <citation type="submission" date="2020-04" db="EMBL/GenBank/DDBJ databases">
        <title>Massilia sp. nov., a cold adapted bacteria isolated from Arctic soil.</title>
        <authorList>
            <person name="Son J."/>
            <person name="Ka J.-O."/>
        </authorList>
    </citation>
    <scope>NUCLEOTIDE SEQUENCE [LARGE SCALE GENOMIC DNA]</scope>
    <source>
        <strain evidence="10 11">ML15P13</strain>
    </source>
</reference>
<dbReference type="GO" id="GO:0005524">
    <property type="term" value="F:ATP binding"/>
    <property type="evidence" value="ECO:0007669"/>
    <property type="project" value="UniProtKB-UniRule"/>
</dbReference>
<dbReference type="InterPro" id="IPR012796">
    <property type="entry name" value="Lysidine-tRNA-synth_C"/>
</dbReference>
<comment type="caution">
    <text evidence="10">The sequence shown here is derived from an EMBL/GenBank/DDBJ whole genome shotgun (WGS) entry which is preliminary data.</text>
</comment>
<organism evidence="10 11">
    <name type="scientific">Telluria aromaticivorans</name>
    <dbReference type="NCBI Taxonomy" id="2725995"/>
    <lineage>
        <taxon>Bacteria</taxon>
        <taxon>Pseudomonadati</taxon>
        <taxon>Pseudomonadota</taxon>
        <taxon>Betaproteobacteria</taxon>
        <taxon>Burkholderiales</taxon>
        <taxon>Oxalobacteraceae</taxon>
        <taxon>Telluria group</taxon>
        <taxon>Telluria</taxon>
    </lineage>
</organism>
<evidence type="ECO:0000256" key="4">
    <source>
        <dbReference type="ARBA" id="ARBA00022694"/>
    </source>
</evidence>
<proteinExistence type="inferred from homology"/>
<dbReference type="NCBIfam" id="TIGR02432">
    <property type="entry name" value="lysidine_TilS_N"/>
    <property type="match status" value="1"/>
</dbReference>
<dbReference type="PROSITE" id="PS51257">
    <property type="entry name" value="PROKAR_LIPOPROTEIN"/>
    <property type="match status" value="1"/>
</dbReference>
<dbReference type="InterPro" id="IPR011063">
    <property type="entry name" value="TilS/TtcA_N"/>
</dbReference>
<name>A0A7Y2JYK3_9BURK</name>
<keyword evidence="2 8" id="KW-0963">Cytoplasm</keyword>
<dbReference type="SUPFAM" id="SSF52402">
    <property type="entry name" value="Adenine nucleotide alpha hydrolases-like"/>
    <property type="match status" value="1"/>
</dbReference>
<dbReference type="InterPro" id="IPR012094">
    <property type="entry name" value="tRNA_Ile_lys_synt"/>
</dbReference>